<proteinExistence type="predicted"/>
<comment type="caution">
    <text evidence="1">The sequence shown here is derived from an EMBL/GenBank/DDBJ whole genome shotgun (WGS) entry which is preliminary data.</text>
</comment>
<accession>A0A5D0UFB7</accession>
<organism evidence="1 2">
    <name type="scientific">Actinomadura syzygii</name>
    <dbReference type="NCBI Taxonomy" id="1427538"/>
    <lineage>
        <taxon>Bacteria</taxon>
        <taxon>Bacillati</taxon>
        <taxon>Actinomycetota</taxon>
        <taxon>Actinomycetes</taxon>
        <taxon>Streptosporangiales</taxon>
        <taxon>Thermomonosporaceae</taxon>
        <taxon>Actinomadura</taxon>
    </lineage>
</organism>
<name>A0A5D0UFB7_9ACTN</name>
<reference evidence="1 2" key="1">
    <citation type="submission" date="2019-08" db="EMBL/GenBank/DDBJ databases">
        <title>Actinomadura sp. nov. CYP1-5 isolated from mountain soil.</title>
        <authorList>
            <person name="Songsumanus A."/>
            <person name="Kuncharoen N."/>
            <person name="Kudo T."/>
            <person name="Yuki M."/>
            <person name="Igarashi Y."/>
            <person name="Tanasupawat S."/>
        </authorList>
    </citation>
    <scope>NUCLEOTIDE SEQUENCE [LARGE SCALE GENOMIC DNA]</scope>
    <source>
        <strain evidence="1 2">GKU157</strain>
    </source>
</reference>
<evidence type="ECO:0008006" key="3">
    <source>
        <dbReference type="Google" id="ProtNLM"/>
    </source>
</evidence>
<dbReference type="Proteomes" id="UP000322634">
    <property type="component" value="Unassembled WGS sequence"/>
</dbReference>
<dbReference type="RefSeq" id="WP_148349625.1">
    <property type="nucleotide sequence ID" value="NZ_JBHSBF010000009.1"/>
</dbReference>
<evidence type="ECO:0000313" key="2">
    <source>
        <dbReference type="Proteomes" id="UP000322634"/>
    </source>
</evidence>
<dbReference type="OrthoDB" id="4762448at2"/>
<dbReference type="EMBL" id="VSFF01000004">
    <property type="protein sequence ID" value="TYC15829.1"/>
    <property type="molecule type" value="Genomic_DNA"/>
</dbReference>
<gene>
    <name evidence="1" type="ORF">FXF65_10825</name>
</gene>
<sequence>MMKVASAARLSISPNSYTDNIHKEIVNHCIYDELIFLDVIDSALVYASKQEAIGLESALAEGGSAWRVSVEEKELQRRVSSAAQSMADKAMAVSDIASEELQAAWSAAYGRSPDPSDAWDHAIKAVEALWIPLIVPKQEKPQLGHVLGQLDRQGELFKFILPGEDMKFEVKAVVGMLKTLWPNPDRHASENRRTPSLQEAQAVVHLAVVLVQWARDGAVSRR</sequence>
<dbReference type="AlphaFoldDB" id="A0A5D0UFB7"/>
<evidence type="ECO:0000313" key="1">
    <source>
        <dbReference type="EMBL" id="TYC15829.1"/>
    </source>
</evidence>
<keyword evidence="2" id="KW-1185">Reference proteome</keyword>
<protein>
    <recommendedName>
        <fullName evidence="3">TIGR02391 family protein</fullName>
    </recommendedName>
</protein>